<proteinExistence type="predicted"/>
<evidence type="ECO:0000259" key="1">
    <source>
        <dbReference type="Pfam" id="PF01261"/>
    </source>
</evidence>
<dbReference type="RefSeq" id="XP_016760021.1">
    <property type="nucleotide sequence ID" value="XM_016902594.1"/>
</dbReference>
<dbReference type="HOGENOM" id="CLU_035063_0_0_1"/>
<dbReference type="GeneID" id="27899731"/>
<dbReference type="GO" id="GO:0016853">
    <property type="term" value="F:isomerase activity"/>
    <property type="evidence" value="ECO:0007669"/>
    <property type="project" value="UniProtKB-KW"/>
</dbReference>
<organism evidence="2 3">
    <name type="scientific">Sphaerulina musiva (strain SO2202)</name>
    <name type="common">Poplar stem canker fungus</name>
    <name type="synonym">Septoria musiva</name>
    <dbReference type="NCBI Taxonomy" id="692275"/>
    <lineage>
        <taxon>Eukaryota</taxon>
        <taxon>Fungi</taxon>
        <taxon>Dikarya</taxon>
        <taxon>Ascomycota</taxon>
        <taxon>Pezizomycotina</taxon>
        <taxon>Dothideomycetes</taxon>
        <taxon>Dothideomycetidae</taxon>
        <taxon>Mycosphaerellales</taxon>
        <taxon>Mycosphaerellaceae</taxon>
        <taxon>Sphaerulina</taxon>
    </lineage>
</organism>
<keyword evidence="3" id="KW-1185">Reference proteome</keyword>
<evidence type="ECO:0000313" key="3">
    <source>
        <dbReference type="Proteomes" id="UP000016931"/>
    </source>
</evidence>
<accession>N1QJC1</accession>
<reference evidence="2 3" key="1">
    <citation type="journal article" date="2012" name="PLoS Pathog.">
        <title>Diverse lifestyles and strategies of plant pathogenesis encoded in the genomes of eighteen Dothideomycetes fungi.</title>
        <authorList>
            <person name="Ohm R.A."/>
            <person name="Feau N."/>
            <person name="Henrissat B."/>
            <person name="Schoch C.L."/>
            <person name="Horwitz B.A."/>
            <person name="Barry K.W."/>
            <person name="Condon B.J."/>
            <person name="Copeland A.C."/>
            <person name="Dhillon B."/>
            <person name="Glaser F."/>
            <person name="Hesse C.N."/>
            <person name="Kosti I."/>
            <person name="LaButti K."/>
            <person name="Lindquist E.A."/>
            <person name="Lucas S."/>
            <person name="Salamov A.A."/>
            <person name="Bradshaw R.E."/>
            <person name="Ciuffetti L."/>
            <person name="Hamelin R.C."/>
            <person name="Kema G.H.J."/>
            <person name="Lawrence C."/>
            <person name="Scott J.A."/>
            <person name="Spatafora J.W."/>
            <person name="Turgeon B.G."/>
            <person name="de Wit P.J.G.M."/>
            <person name="Zhong S."/>
            <person name="Goodwin S.B."/>
            <person name="Grigoriev I.V."/>
        </authorList>
    </citation>
    <scope>NUCLEOTIDE SEQUENCE [LARGE SCALE GENOMIC DNA]</scope>
    <source>
        <strain evidence="2 3">SO2202</strain>
    </source>
</reference>
<sequence length="349" mass="40106">MPCRPAISSQSLGRACEHTLFPKIKAASEAGFEGIETFYEDLAYLADVYTQERLEDHGATEKTTEAHASELSEGDLLRAAQDVRDWCTQFHLEIIALQPFQTYEALKFTSAHGEKLMLRLWLPLCHKLQTQIILLPSSPLPPTQLSEEAISTTLCKAADLDATERPPVKLAYEALAWGTLVDKWDYFWKEVQQANRENLGICIDTFNLAGRVYADPTSPDRRLFPDEQEIEYSLDVLKKDLDMSQAFYVQIVNAEDMERPIVQVHAWYKKEQPARVTWSRNARLFAYEEGVYFPVRRIMEVLIKDCKYEGWVSIELFNMGLVDSSSSVPREYAERGMESWKRLEEDFGL</sequence>
<dbReference type="InterPro" id="IPR013022">
    <property type="entry name" value="Xyl_isomerase-like_TIM-brl"/>
</dbReference>
<feature type="domain" description="Xylose isomerase-like TIM barrel" evidence="1">
    <location>
        <begin position="24"/>
        <end position="342"/>
    </location>
</feature>
<dbReference type="OrthoDB" id="5360893at2759"/>
<dbReference type="InterPro" id="IPR036237">
    <property type="entry name" value="Xyl_isomerase-like_sf"/>
</dbReference>
<dbReference type="PANTHER" id="PTHR12110:SF21">
    <property type="entry name" value="XYLOSE ISOMERASE-LIKE TIM BARREL DOMAIN-CONTAINING PROTEIN"/>
    <property type="match status" value="1"/>
</dbReference>
<dbReference type="SUPFAM" id="SSF51658">
    <property type="entry name" value="Xylose isomerase-like"/>
    <property type="match status" value="1"/>
</dbReference>
<protein>
    <submittedName>
        <fullName evidence="2">Xylose isomerase-like protein</fullName>
    </submittedName>
</protein>
<name>N1QJC1_SPHMS</name>
<evidence type="ECO:0000313" key="2">
    <source>
        <dbReference type="EMBL" id="EMF11900.1"/>
    </source>
</evidence>
<dbReference type="EMBL" id="KB456265">
    <property type="protein sequence ID" value="EMF11900.1"/>
    <property type="molecule type" value="Genomic_DNA"/>
</dbReference>
<dbReference type="Proteomes" id="UP000016931">
    <property type="component" value="Unassembled WGS sequence"/>
</dbReference>
<dbReference type="Gene3D" id="3.20.20.150">
    <property type="entry name" value="Divalent-metal-dependent TIM barrel enzymes"/>
    <property type="match status" value="1"/>
</dbReference>
<dbReference type="PANTHER" id="PTHR12110">
    <property type="entry name" value="HYDROXYPYRUVATE ISOMERASE"/>
    <property type="match status" value="1"/>
</dbReference>
<dbReference type="eggNOG" id="ENOG502QQ4I">
    <property type="taxonomic scope" value="Eukaryota"/>
</dbReference>
<dbReference type="Pfam" id="PF01261">
    <property type="entry name" value="AP_endonuc_2"/>
    <property type="match status" value="1"/>
</dbReference>
<dbReference type="InterPro" id="IPR050312">
    <property type="entry name" value="IolE/XylAMocC-like"/>
</dbReference>
<keyword evidence="2" id="KW-0413">Isomerase</keyword>
<dbReference type="AlphaFoldDB" id="N1QJC1"/>
<dbReference type="STRING" id="692275.N1QJC1"/>
<gene>
    <name evidence="2" type="ORF">SEPMUDRAFT_133870</name>
</gene>
<dbReference type="OMA" id="THINTWE"/>